<dbReference type="Pfam" id="PF02958">
    <property type="entry name" value="EcKL"/>
    <property type="match status" value="1"/>
</dbReference>
<dbReference type="Gene3D" id="3.90.1200.10">
    <property type="match status" value="1"/>
</dbReference>
<proteinExistence type="predicted"/>
<dbReference type="PANTHER" id="PTHR11012:SF56">
    <property type="entry name" value="CHK KINASE-LIKE DOMAIN-CONTAINING PROTEIN-RELATED"/>
    <property type="match status" value="1"/>
</dbReference>
<evidence type="ECO:0000259" key="1">
    <source>
        <dbReference type="SMART" id="SM00587"/>
    </source>
</evidence>
<dbReference type="PANTHER" id="PTHR11012">
    <property type="entry name" value="PROTEIN KINASE-LIKE DOMAIN-CONTAINING"/>
    <property type="match status" value="1"/>
</dbReference>
<dbReference type="InterPro" id="IPR015897">
    <property type="entry name" value="CHK_kinase-like"/>
</dbReference>
<reference evidence="2" key="1">
    <citation type="submission" date="2014-09" db="EMBL/GenBank/DDBJ databases">
        <authorList>
            <person name="Magalhaes I.L.F."/>
            <person name="Oliveira U."/>
            <person name="Santos F.R."/>
            <person name="Vidigal T.H.D.A."/>
            <person name="Brescovit A.D."/>
            <person name="Santos A.J."/>
        </authorList>
    </citation>
    <scope>NUCLEOTIDE SEQUENCE</scope>
</reference>
<dbReference type="SMART" id="SM00587">
    <property type="entry name" value="CHK"/>
    <property type="match status" value="1"/>
</dbReference>
<accession>A0A0K8TK29</accession>
<dbReference type="InterPro" id="IPR011009">
    <property type="entry name" value="Kinase-like_dom_sf"/>
</dbReference>
<dbReference type="SUPFAM" id="SSF56112">
    <property type="entry name" value="Protein kinase-like (PK-like)"/>
    <property type="match status" value="1"/>
</dbReference>
<dbReference type="InterPro" id="IPR004119">
    <property type="entry name" value="EcKL"/>
</dbReference>
<protein>
    <recommendedName>
        <fullName evidence="1">CHK kinase-like domain-containing protein</fullName>
    </recommendedName>
</protein>
<dbReference type="AlphaFoldDB" id="A0A0K8TK29"/>
<organism evidence="2">
    <name type="scientific">Lygus hesperus</name>
    <name type="common">Western plant bug</name>
    <dbReference type="NCBI Taxonomy" id="30085"/>
    <lineage>
        <taxon>Eukaryota</taxon>
        <taxon>Metazoa</taxon>
        <taxon>Ecdysozoa</taxon>
        <taxon>Arthropoda</taxon>
        <taxon>Hexapoda</taxon>
        <taxon>Insecta</taxon>
        <taxon>Pterygota</taxon>
        <taxon>Neoptera</taxon>
        <taxon>Paraneoptera</taxon>
        <taxon>Hemiptera</taxon>
        <taxon>Heteroptera</taxon>
        <taxon>Panheteroptera</taxon>
        <taxon>Cimicomorpha</taxon>
        <taxon>Miridae</taxon>
        <taxon>Mirini</taxon>
        <taxon>Lygus</taxon>
    </lineage>
</organism>
<name>A0A0K8TK29_LYGHE</name>
<evidence type="ECO:0000313" key="2">
    <source>
        <dbReference type="EMBL" id="JAG65735.1"/>
    </source>
</evidence>
<feature type="domain" description="CHK kinase-like" evidence="1">
    <location>
        <begin position="128"/>
        <end position="323"/>
    </location>
</feature>
<dbReference type="EMBL" id="GBRD01000086">
    <property type="protein sequence ID" value="JAG65735.1"/>
    <property type="molecule type" value="Transcribed_RNA"/>
</dbReference>
<sequence>MEEYHGLDTKLLERFLKKRFHDEKPTEVISVEVKNAVPKGQNYASLIYSVKMTCLTAAGKKKSFSMIVKSELTADGVKATMKELSVFQSETRVFTTILPMMEELMEEFNDKREKLWADLLGFQPYNKLVFEDLSDNGYIVADRRKGLDFNHSKLVLRNLARMHAMSKVLLARGLITAEDRGQFLMAKEDPFIDKFWDITITMMADAMEHKWGDEWKEMSSKLRKQLGSVGSKMRSIAENVDQRFVVFNHGDVWTCNFMFRYMEYEDSFPISIKFIDYQGCHVNSFIWDVVQFLFSSSIPSVRRLRLTDLLETYHKALEKNLNIFNYAGYVPTLEDVKSEWKRVEYLHFCLASAQPITVAETSTAFDIEKVTTHLPHEVVDETVFTDGRALNDVGEDYKTLAAHGVI</sequence>